<dbReference type="Proteomes" id="UP000287969">
    <property type="component" value="Chromosome"/>
</dbReference>
<dbReference type="AlphaFoldDB" id="A0A410Q8C0"/>
<dbReference type="EMBL" id="CP035282">
    <property type="protein sequence ID" value="QAT60237.1"/>
    <property type="molecule type" value="Genomic_DNA"/>
</dbReference>
<keyword evidence="8" id="KW-1185">Reference proteome</keyword>
<evidence type="ECO:0000256" key="1">
    <source>
        <dbReference type="ARBA" id="ARBA00007405"/>
    </source>
</evidence>
<dbReference type="OrthoDB" id="9801525at2"/>
<gene>
    <name evidence="7" type="ORF">EQM13_00945</name>
</gene>
<dbReference type="GO" id="GO:0004748">
    <property type="term" value="F:ribonucleoside-diphosphate reductase activity, thioredoxin disulfide as acceptor"/>
    <property type="evidence" value="ECO:0007669"/>
    <property type="project" value="UniProtKB-EC"/>
</dbReference>
<evidence type="ECO:0000313" key="8">
    <source>
        <dbReference type="Proteomes" id="UP000287969"/>
    </source>
</evidence>
<keyword evidence="3" id="KW-0237">DNA synthesis</keyword>
<dbReference type="KEGG" id="spoa:EQM13_00945"/>
<sequence>MYEFIPRGVCSRRIFFNIEDGKIKDLNFVGGCNGNLQGISRLVEGMTPEEVIKKLSGIKCGGKKTSCPDQLSRALTEYLKTSDEKAASN</sequence>
<name>A0A410Q8C0_9FIRM</name>
<comment type="catalytic activity">
    <reaction evidence="5">
        <text>a 2'-deoxyribonucleoside 5'-diphosphate + [thioredoxin]-disulfide + H2O = a ribonucleoside 5'-diphosphate + [thioredoxin]-dithiol</text>
        <dbReference type="Rhea" id="RHEA:23252"/>
        <dbReference type="Rhea" id="RHEA-COMP:10698"/>
        <dbReference type="Rhea" id="RHEA-COMP:10700"/>
        <dbReference type="ChEBI" id="CHEBI:15377"/>
        <dbReference type="ChEBI" id="CHEBI:29950"/>
        <dbReference type="ChEBI" id="CHEBI:50058"/>
        <dbReference type="ChEBI" id="CHEBI:57930"/>
        <dbReference type="ChEBI" id="CHEBI:73316"/>
        <dbReference type="EC" id="1.17.4.1"/>
    </reaction>
</comment>
<evidence type="ECO:0000256" key="4">
    <source>
        <dbReference type="ARBA" id="ARBA00022741"/>
    </source>
</evidence>
<dbReference type="Pfam" id="PF12637">
    <property type="entry name" value="TSCPD"/>
    <property type="match status" value="1"/>
</dbReference>
<comment type="similarity">
    <text evidence="1">Belongs to the ribonucleoside diphosphate reductase class-2 family.</text>
</comment>
<accession>A0A410Q8C0</accession>
<evidence type="ECO:0000259" key="6">
    <source>
        <dbReference type="Pfam" id="PF12637"/>
    </source>
</evidence>
<proteinExistence type="inferred from homology"/>
<dbReference type="InterPro" id="IPR024434">
    <property type="entry name" value="TSCPD_dom"/>
</dbReference>
<feature type="domain" description="TSCPD" evidence="6">
    <location>
        <begin position="4"/>
        <end position="79"/>
    </location>
</feature>
<dbReference type="EC" id="1.17.4.1" evidence="2"/>
<evidence type="ECO:0000256" key="5">
    <source>
        <dbReference type="ARBA" id="ARBA00047754"/>
    </source>
</evidence>
<dbReference type="NCBIfam" id="TIGR03905">
    <property type="entry name" value="TIGR03905_4_Cys"/>
    <property type="match status" value="1"/>
</dbReference>
<evidence type="ECO:0000256" key="3">
    <source>
        <dbReference type="ARBA" id="ARBA00022634"/>
    </source>
</evidence>
<evidence type="ECO:0000256" key="2">
    <source>
        <dbReference type="ARBA" id="ARBA00012274"/>
    </source>
</evidence>
<reference evidence="8" key="1">
    <citation type="submission" date="2019-01" db="EMBL/GenBank/DDBJ databases">
        <title>Draft genomes of a novel of Sporanaerobacter strains.</title>
        <authorList>
            <person name="Ma S."/>
        </authorList>
    </citation>
    <scope>NUCLEOTIDE SEQUENCE [LARGE SCALE GENOMIC DNA]</scope>
    <source>
        <strain evidence="8">NJN-17</strain>
    </source>
</reference>
<dbReference type="InterPro" id="IPR023806">
    <property type="entry name" value="CHP03905"/>
</dbReference>
<dbReference type="GO" id="GO:0000166">
    <property type="term" value="F:nucleotide binding"/>
    <property type="evidence" value="ECO:0007669"/>
    <property type="project" value="UniProtKB-KW"/>
</dbReference>
<protein>
    <recommendedName>
        <fullName evidence="2">ribonucleoside-diphosphate reductase</fullName>
        <ecNumber evidence="2">1.17.4.1</ecNumber>
    </recommendedName>
</protein>
<evidence type="ECO:0000313" key="7">
    <source>
        <dbReference type="EMBL" id="QAT60237.1"/>
    </source>
</evidence>
<dbReference type="GO" id="GO:0071897">
    <property type="term" value="P:DNA biosynthetic process"/>
    <property type="evidence" value="ECO:0007669"/>
    <property type="project" value="UniProtKB-KW"/>
</dbReference>
<dbReference type="RefSeq" id="WP_114219409.1">
    <property type="nucleotide sequence ID" value="NZ_CP035282.1"/>
</dbReference>
<keyword evidence="4" id="KW-0547">Nucleotide-binding</keyword>
<organism evidence="7 8">
    <name type="scientific">Acidilutibacter cellobiosedens</name>
    <dbReference type="NCBI Taxonomy" id="2507161"/>
    <lineage>
        <taxon>Bacteria</taxon>
        <taxon>Bacillati</taxon>
        <taxon>Bacillota</taxon>
        <taxon>Tissierellia</taxon>
        <taxon>Tissierellales</taxon>
        <taxon>Acidilutibacteraceae</taxon>
        <taxon>Acidilutibacter</taxon>
    </lineage>
</organism>